<evidence type="ECO:0000313" key="4">
    <source>
        <dbReference type="EMBL" id="CAE6452291.1"/>
    </source>
</evidence>
<protein>
    <recommendedName>
        <fullName evidence="3">DUF1996 domain-containing protein</fullName>
    </recommendedName>
</protein>
<gene>
    <name evidence="4" type="ORF">RDB_LOCUS88203</name>
</gene>
<sequence>MLAALSRAIIAGALLAGSAKAGDHFIISQCRELSYTRIDPLRFPGQPGPHAHNVVGASTFSADSTTPESLEKAKCSSTMVQDDKSIYWTPLLYYNHGNGSYSPMISSTRIYYFLKPGNHTTPVVPFPRGFRMLGGGSSDSRPTTFPPRGELSYDQRQAMDPRINAIMWGCSASAVQGQGTGGSLPGQRPYLPNDAPNGCAVVNAGMFFPSCGDGRLDSDDHFSHMAYPLDESNGYNCPASHPIKYPTIFIEHFYFPSADQPYRGANTDNWILSNGDPTGLTMHGDFINGWNQDTLEQTLQQCNTPNAPEENLQACAPLAKSLNVDAANNCLSEGNIANEDVGLTAPITTFPGCNPYWGWDTPNKPTCNTPDNVALVQPSGRYTVPDYKLNLPLANGTSSQSVTGPAGGNSTDYYSYTSSSYAYTATSSYSSSSPASTPAAALSVSATQTASSAEMTPTGDVKSENPTSSAAAASYTVSGSDASAPSAVSTSSGVPASSAVPTSSSSYDFGNGSNPTSTQSAGAPALTASSQATSTASTNAPAQNPGAGTPVTSVIISSASYTPSTPSSANYTGTSPTNYSSSTSPANATPAAQNANTLNPGYNNGGKTCRRKSNKGLRARRHREKKRRTIN</sequence>
<organism evidence="4 5">
    <name type="scientific">Rhizoctonia solani</name>
    <dbReference type="NCBI Taxonomy" id="456999"/>
    <lineage>
        <taxon>Eukaryota</taxon>
        <taxon>Fungi</taxon>
        <taxon>Dikarya</taxon>
        <taxon>Basidiomycota</taxon>
        <taxon>Agaricomycotina</taxon>
        <taxon>Agaricomycetes</taxon>
        <taxon>Cantharellales</taxon>
        <taxon>Ceratobasidiaceae</taxon>
        <taxon>Rhizoctonia</taxon>
    </lineage>
</organism>
<keyword evidence="2" id="KW-0732">Signal</keyword>
<feature type="compositionally biased region" description="Polar residues" evidence="1">
    <location>
        <begin position="507"/>
        <end position="521"/>
    </location>
</feature>
<feature type="compositionally biased region" description="Low complexity" evidence="1">
    <location>
        <begin position="482"/>
        <end position="506"/>
    </location>
</feature>
<feature type="compositionally biased region" description="Low complexity" evidence="1">
    <location>
        <begin position="523"/>
        <end position="544"/>
    </location>
</feature>
<feature type="compositionally biased region" description="Basic residues" evidence="1">
    <location>
        <begin position="608"/>
        <end position="631"/>
    </location>
</feature>
<proteinExistence type="predicted"/>
<evidence type="ECO:0000256" key="1">
    <source>
        <dbReference type="SAM" id="MobiDB-lite"/>
    </source>
</evidence>
<dbReference type="PANTHER" id="PTHR43662">
    <property type="match status" value="1"/>
</dbReference>
<feature type="signal peptide" evidence="2">
    <location>
        <begin position="1"/>
        <end position="21"/>
    </location>
</feature>
<dbReference type="PANTHER" id="PTHR43662:SF3">
    <property type="entry name" value="DOMAIN PROTEIN, PUTATIVE (AFU_ORTHOLOGUE AFUA_6G11970)-RELATED"/>
    <property type="match status" value="1"/>
</dbReference>
<feature type="domain" description="DUF1996" evidence="3">
    <location>
        <begin position="39"/>
        <end position="290"/>
    </location>
</feature>
<feature type="compositionally biased region" description="Low complexity" evidence="1">
    <location>
        <begin position="555"/>
        <end position="600"/>
    </location>
</feature>
<evidence type="ECO:0000259" key="3">
    <source>
        <dbReference type="Pfam" id="PF09362"/>
    </source>
</evidence>
<reference evidence="4" key="1">
    <citation type="submission" date="2021-01" db="EMBL/GenBank/DDBJ databases">
        <authorList>
            <person name="Kaushik A."/>
        </authorList>
    </citation>
    <scope>NUCLEOTIDE SEQUENCE</scope>
    <source>
        <strain evidence="4">AG2-2IIIB</strain>
    </source>
</reference>
<dbReference type="InterPro" id="IPR018535">
    <property type="entry name" value="DUF1996"/>
</dbReference>
<feature type="chain" id="PRO_5034501551" description="DUF1996 domain-containing protein" evidence="2">
    <location>
        <begin position="22"/>
        <end position="631"/>
    </location>
</feature>
<name>A0A8H3GJR5_9AGAM</name>
<evidence type="ECO:0000313" key="5">
    <source>
        <dbReference type="Proteomes" id="UP000663843"/>
    </source>
</evidence>
<dbReference type="Proteomes" id="UP000663843">
    <property type="component" value="Unassembled WGS sequence"/>
</dbReference>
<evidence type="ECO:0000256" key="2">
    <source>
        <dbReference type="SAM" id="SignalP"/>
    </source>
</evidence>
<accession>A0A8H3GJR5</accession>
<feature type="region of interest" description="Disordered" evidence="1">
    <location>
        <begin position="479"/>
        <end position="631"/>
    </location>
</feature>
<dbReference type="Pfam" id="PF09362">
    <property type="entry name" value="DUF1996"/>
    <property type="match status" value="1"/>
</dbReference>
<dbReference type="AlphaFoldDB" id="A0A8H3GJR5"/>
<comment type="caution">
    <text evidence="4">The sequence shown here is derived from an EMBL/GenBank/DDBJ whole genome shotgun (WGS) entry which is preliminary data.</text>
</comment>
<dbReference type="EMBL" id="CAJMWT010002733">
    <property type="protein sequence ID" value="CAE6452291.1"/>
    <property type="molecule type" value="Genomic_DNA"/>
</dbReference>